<feature type="compositionally biased region" description="Basic and acidic residues" evidence="1">
    <location>
        <begin position="252"/>
        <end position="274"/>
    </location>
</feature>
<feature type="domain" description="DUF6532" evidence="2">
    <location>
        <begin position="295"/>
        <end position="497"/>
    </location>
</feature>
<comment type="caution">
    <text evidence="3">The sequence shown here is derived from an EMBL/GenBank/DDBJ whole genome shotgun (WGS) entry which is preliminary data.</text>
</comment>
<dbReference type="Proteomes" id="UP001215280">
    <property type="component" value="Unassembled WGS sequence"/>
</dbReference>
<feature type="compositionally biased region" description="Acidic residues" evidence="1">
    <location>
        <begin position="105"/>
        <end position="119"/>
    </location>
</feature>
<protein>
    <recommendedName>
        <fullName evidence="2">DUF6532 domain-containing protein</fullName>
    </recommendedName>
</protein>
<dbReference type="EMBL" id="JARJLG010000153">
    <property type="protein sequence ID" value="KAJ7735662.1"/>
    <property type="molecule type" value="Genomic_DNA"/>
</dbReference>
<feature type="compositionally biased region" description="Basic and acidic residues" evidence="1">
    <location>
        <begin position="208"/>
        <end position="225"/>
    </location>
</feature>
<evidence type="ECO:0000313" key="3">
    <source>
        <dbReference type="EMBL" id="KAJ7735662.1"/>
    </source>
</evidence>
<proteinExistence type="predicted"/>
<dbReference type="AlphaFoldDB" id="A0AAD7MWF5"/>
<accession>A0AAD7MWF5</accession>
<organism evidence="3 4">
    <name type="scientific">Mycena maculata</name>
    <dbReference type="NCBI Taxonomy" id="230809"/>
    <lineage>
        <taxon>Eukaryota</taxon>
        <taxon>Fungi</taxon>
        <taxon>Dikarya</taxon>
        <taxon>Basidiomycota</taxon>
        <taxon>Agaricomycotina</taxon>
        <taxon>Agaricomycetes</taxon>
        <taxon>Agaricomycetidae</taxon>
        <taxon>Agaricales</taxon>
        <taxon>Marasmiineae</taxon>
        <taxon>Mycenaceae</taxon>
        <taxon>Mycena</taxon>
    </lineage>
</organism>
<gene>
    <name evidence="3" type="ORF">DFH07DRAFT_967127</name>
</gene>
<dbReference type="InterPro" id="IPR045341">
    <property type="entry name" value="DUF6532"/>
</dbReference>
<name>A0AAD7MWF5_9AGAR</name>
<feature type="region of interest" description="Disordered" evidence="1">
    <location>
        <begin position="176"/>
        <end position="274"/>
    </location>
</feature>
<reference evidence="3" key="1">
    <citation type="submission" date="2023-03" db="EMBL/GenBank/DDBJ databases">
        <title>Massive genome expansion in bonnet fungi (Mycena s.s.) driven by repeated elements and novel gene families across ecological guilds.</title>
        <authorList>
            <consortium name="Lawrence Berkeley National Laboratory"/>
            <person name="Harder C.B."/>
            <person name="Miyauchi S."/>
            <person name="Viragh M."/>
            <person name="Kuo A."/>
            <person name="Thoen E."/>
            <person name="Andreopoulos B."/>
            <person name="Lu D."/>
            <person name="Skrede I."/>
            <person name="Drula E."/>
            <person name="Henrissat B."/>
            <person name="Morin E."/>
            <person name="Kohler A."/>
            <person name="Barry K."/>
            <person name="LaButti K."/>
            <person name="Morin E."/>
            <person name="Salamov A."/>
            <person name="Lipzen A."/>
            <person name="Mereny Z."/>
            <person name="Hegedus B."/>
            <person name="Baldrian P."/>
            <person name="Stursova M."/>
            <person name="Weitz H."/>
            <person name="Taylor A."/>
            <person name="Grigoriev I.V."/>
            <person name="Nagy L.G."/>
            <person name="Martin F."/>
            <person name="Kauserud H."/>
        </authorList>
    </citation>
    <scope>NUCLEOTIDE SEQUENCE</scope>
    <source>
        <strain evidence="3">CBHHK188m</strain>
    </source>
</reference>
<feature type="region of interest" description="Disordered" evidence="1">
    <location>
        <begin position="90"/>
        <end position="139"/>
    </location>
</feature>
<dbReference type="Pfam" id="PF20149">
    <property type="entry name" value="DUF6532"/>
    <property type="match status" value="1"/>
</dbReference>
<evidence type="ECO:0000256" key="1">
    <source>
        <dbReference type="SAM" id="MobiDB-lite"/>
    </source>
</evidence>
<evidence type="ECO:0000259" key="2">
    <source>
        <dbReference type="Pfam" id="PF20149"/>
    </source>
</evidence>
<sequence length="851" mass="98275">MSPLPQLRHTYANRRHANKWRLDSESEDEAIAPTKRVRRRQASVEGRSIQAPISLSFNTPFTDFNLDQGQDLNFQADEYHNYLTSHFINDYEPDQYNDSGHDNHQDDDDYFGVDPDSGEDDHLKHAGGKPSRREHREDEYDHVYEYDGFDEDEDSNRTNVKKGKLNEILCGASLMSSDLRRPEGKQVHRHREQQQVQRQDADEDDNGDDRQDKVKQEQNVLDKHRQTNRATRPPDPVKLVSHREQQSGGQRKLKETEGDVEDEERRKTRSTRREVALPTQEGFYSKPWRRVFANAKDRVYIHLLLNELFPYQEEFRDQILTLLAEYINHFEEEHELNLDEESWVDHRDDMIGLIWVFIATFRARCKTAARAVVKEHFDSRIWPKDNEQFHEGGFLQAEWATKTVKKLLHRSEFHQNGVDENGKTNNFMSPTIDSLLVAVLDKGSRPLAREFPREFSRYSPRLIIAMVVFEYESGFQKTIQFTEEHYAKFYNTGLVLMDQLQNDEYHWKKCKADAAVLPPGKHSEELSPEEYWMAKVKDIRLKPEGEVWVQVNWYSCVYSHLDPRCGARLPSHIGARIPPYACSSITLLMKLKKMVWVDLVPMVELLEDDPEQAPILPGQFFYRYFFDTKSENFTVHRYICDAQFKRPSGPRSSPSFGMATNACICGEPYSPDSMDPAREMHWCPRPDCRRAYHTACLLNNEHILLVRNSHDVVCLRLASSADADEPVKIPEGATMLQLATELVALAAQPIVRGGAHGVVGNVAVIVRARRVVHAAIQEWLRVSASRSGSIESSRYIIDTEIDLELDLDRWEEDPGFEFWEQAVVEENLSFSHDTADDGIVVLVCPACGGAI</sequence>
<keyword evidence="4" id="KW-1185">Reference proteome</keyword>
<evidence type="ECO:0000313" key="4">
    <source>
        <dbReference type="Proteomes" id="UP001215280"/>
    </source>
</evidence>